<dbReference type="Proteomes" id="UP000308267">
    <property type="component" value="Unassembled WGS sequence"/>
</dbReference>
<feature type="region of interest" description="Disordered" evidence="1">
    <location>
        <begin position="269"/>
        <end position="293"/>
    </location>
</feature>
<name>A0A4V3SEC3_OPIFE</name>
<evidence type="ECO:0000256" key="1">
    <source>
        <dbReference type="SAM" id="MobiDB-lite"/>
    </source>
</evidence>
<dbReference type="EMBL" id="SJOL01006932">
    <property type="protein sequence ID" value="TGZ64004.1"/>
    <property type="molecule type" value="Genomic_DNA"/>
</dbReference>
<keyword evidence="3" id="KW-1185">Reference proteome</keyword>
<dbReference type="STRING" id="147828.A0A4V3SEC3"/>
<reference evidence="2 3" key="1">
    <citation type="journal article" date="2019" name="BMC Genomics">
        <title>New insights from Opisthorchis felineus genome: update on genomics of the epidemiologically important liver flukes.</title>
        <authorList>
            <person name="Ershov N.I."/>
            <person name="Mordvinov V.A."/>
            <person name="Prokhortchouk E.B."/>
            <person name="Pakharukova M.Y."/>
            <person name="Gunbin K.V."/>
            <person name="Ustyantsev K."/>
            <person name="Genaev M.A."/>
            <person name="Blinov A.G."/>
            <person name="Mazur A."/>
            <person name="Boulygina E."/>
            <person name="Tsygankova S."/>
            <person name="Khrameeva E."/>
            <person name="Chekanov N."/>
            <person name="Fan G."/>
            <person name="Xiao A."/>
            <person name="Zhang H."/>
            <person name="Xu X."/>
            <person name="Yang H."/>
            <person name="Solovyev V."/>
            <person name="Lee S.M."/>
            <person name="Liu X."/>
            <person name="Afonnikov D.A."/>
            <person name="Skryabin K.G."/>
        </authorList>
    </citation>
    <scope>NUCLEOTIDE SEQUENCE [LARGE SCALE GENOMIC DNA]</scope>
    <source>
        <strain evidence="2">AK-0245</strain>
        <tissue evidence="2">Whole organism</tissue>
    </source>
</reference>
<dbReference type="OrthoDB" id="2434995at2759"/>
<organism evidence="2 3">
    <name type="scientific">Opisthorchis felineus</name>
    <dbReference type="NCBI Taxonomy" id="147828"/>
    <lineage>
        <taxon>Eukaryota</taxon>
        <taxon>Metazoa</taxon>
        <taxon>Spiralia</taxon>
        <taxon>Lophotrochozoa</taxon>
        <taxon>Platyhelminthes</taxon>
        <taxon>Trematoda</taxon>
        <taxon>Digenea</taxon>
        <taxon>Opisthorchiida</taxon>
        <taxon>Opisthorchiata</taxon>
        <taxon>Opisthorchiidae</taxon>
        <taxon>Opisthorchis</taxon>
    </lineage>
</organism>
<sequence length="564" mass="62208">MAGDEHNCEDDVSPTKVNGPTKVPTSDAQEVPHTTDCTNNTSEPNVKRARLGFDNTNQPHVTTNGFINKTSDKASNVGWPFRPDLMQLFRSSFDCRFKDSLQHNLSSYVTRLNTAEESLTALKTEFSEITERMDCIEKASKDLKQIIIERVTLPKPTAGVGQRRTLSSQAPRLPPSAPATSAAEKIANSNTAIQQPAVVCRNNVLNPAVVTSPSVLTSFQSPVHTGPVPNTVAPNIRPPLPLITTRPATPVHQNPFVRTPLNVRPMDTIDLTSEGSPTVEDTTPQPKKTNDSIPALPHTVGTNPAPHVAFTNSPLSPHPFANHNPITPTPIAPPNNPRVAWPNAPHMAPNVGKNPRFSSFSPRQMSFRELQRLPVAPLPPIPLQTVLPTPVQPMPQLTIAEAAEGICLQWNVAHRSMVFELATAYEIYSYASSEVTLETLCTCLPWKKVCFSTIRRFARIQTFRKLTFISEFVRVISIHPRSAHLCAPAILPSDFIIWSIFCSLHCVILQTLFSCCQLDLSLCRRFCAKLHRFCIKPHLYSLKTGKLSTGWPYLHSIGLRGIVA</sequence>
<feature type="compositionally biased region" description="Polar residues" evidence="1">
    <location>
        <begin position="35"/>
        <end position="44"/>
    </location>
</feature>
<gene>
    <name evidence="2" type="ORF">CRM22_006593</name>
</gene>
<dbReference type="AlphaFoldDB" id="A0A4V3SEC3"/>
<feature type="region of interest" description="Disordered" evidence="1">
    <location>
        <begin position="1"/>
        <end position="45"/>
    </location>
</feature>
<protein>
    <submittedName>
        <fullName evidence="2">Uncharacterized protein</fullName>
    </submittedName>
</protein>
<comment type="caution">
    <text evidence="2">The sequence shown here is derived from an EMBL/GenBank/DDBJ whole genome shotgun (WGS) entry which is preliminary data.</text>
</comment>
<accession>A0A4V3SEC3</accession>
<feature type="compositionally biased region" description="Polar residues" evidence="1">
    <location>
        <begin position="270"/>
        <end position="287"/>
    </location>
</feature>
<feature type="compositionally biased region" description="Polar residues" evidence="1">
    <location>
        <begin position="15"/>
        <end position="28"/>
    </location>
</feature>
<evidence type="ECO:0000313" key="2">
    <source>
        <dbReference type="EMBL" id="TGZ64004.1"/>
    </source>
</evidence>
<evidence type="ECO:0000313" key="3">
    <source>
        <dbReference type="Proteomes" id="UP000308267"/>
    </source>
</evidence>
<proteinExistence type="predicted"/>
<feature type="region of interest" description="Disordered" evidence="1">
    <location>
        <begin position="158"/>
        <end position="182"/>
    </location>
</feature>